<sequence length="312" mass="35430">MLRQDPGPTLELILEIQPKLAQNWDQIIRTMNHIMPLEGPQPDPAIDQNLKEFKPYRLRNLATSIRGDLKMQLQYFLSSSRLVIEEIELTRDHRATSIGCDSYELDNSIDSALEWSKVSELDLLNGCWEGALLQTNAGLKDLLFIVHLNYRPISRPIAQLAKSFIPLLKLTKLFFNKLLRLGLTIKADVQSYTEMSTAQLLLFERSAQAIARSISASVGRLIEPEVEDRAQISQELIHQISQELIHQLKSLSPLFQSVLLLLNLYIIPLVPNNKLSSAQIPFKAWLVTWYTLFFKATNNAINAANSFAPNLN</sequence>
<comment type="caution">
    <text evidence="1">The sequence shown here is derived from an EMBL/GenBank/DDBJ whole genome shotgun (WGS) entry which is preliminary data.</text>
</comment>
<dbReference type="PANTHER" id="PTHR33069:SF3">
    <property type="entry name" value="DYNEIN HEAVY CHAIN TAIL DOMAIN-CONTAINING PROTEIN"/>
    <property type="match status" value="1"/>
</dbReference>
<organism evidence="1 2">
    <name type="scientific">Puccinia graminis f. sp. tritici</name>
    <dbReference type="NCBI Taxonomy" id="56615"/>
    <lineage>
        <taxon>Eukaryota</taxon>
        <taxon>Fungi</taxon>
        <taxon>Dikarya</taxon>
        <taxon>Basidiomycota</taxon>
        <taxon>Pucciniomycotina</taxon>
        <taxon>Pucciniomycetes</taxon>
        <taxon>Pucciniales</taxon>
        <taxon>Pucciniaceae</taxon>
        <taxon>Puccinia</taxon>
    </lineage>
</organism>
<evidence type="ECO:0000313" key="1">
    <source>
        <dbReference type="EMBL" id="KAA1092706.1"/>
    </source>
</evidence>
<proteinExistence type="predicted"/>
<dbReference type="Proteomes" id="UP000324748">
    <property type="component" value="Unassembled WGS sequence"/>
</dbReference>
<dbReference type="PANTHER" id="PTHR33069">
    <property type="entry name" value="CHROMOSOME 7, WHOLE GENOME SHOTGUN SEQUENCE-RELATED"/>
    <property type="match status" value="1"/>
</dbReference>
<keyword evidence="2" id="KW-1185">Reference proteome</keyword>
<name>A0A5B0NVN0_PUCGR</name>
<gene>
    <name evidence="1" type="ORF">PGT21_011759</name>
</gene>
<reference evidence="1 2" key="1">
    <citation type="submission" date="2019-05" db="EMBL/GenBank/DDBJ databases">
        <title>Emergence of the Ug99 lineage of the wheat stem rust pathogen through somatic hybridization.</title>
        <authorList>
            <person name="Li F."/>
            <person name="Upadhyaya N.M."/>
            <person name="Sperschneider J."/>
            <person name="Matny O."/>
            <person name="Nguyen-Phuc H."/>
            <person name="Mago R."/>
            <person name="Raley C."/>
            <person name="Miller M.E."/>
            <person name="Silverstein K.A.T."/>
            <person name="Henningsen E."/>
            <person name="Hirsch C.D."/>
            <person name="Visser B."/>
            <person name="Pretorius Z.A."/>
            <person name="Steffenson B.J."/>
            <person name="Schwessinger B."/>
            <person name="Dodds P.N."/>
            <person name="Figueroa M."/>
        </authorList>
    </citation>
    <scope>NUCLEOTIDE SEQUENCE [LARGE SCALE GENOMIC DNA]</scope>
    <source>
        <strain evidence="1">21-0</strain>
    </source>
</reference>
<dbReference type="AlphaFoldDB" id="A0A5B0NVN0"/>
<evidence type="ECO:0000313" key="2">
    <source>
        <dbReference type="Proteomes" id="UP000324748"/>
    </source>
</evidence>
<dbReference type="EMBL" id="VSWC01000080">
    <property type="protein sequence ID" value="KAA1092706.1"/>
    <property type="molecule type" value="Genomic_DNA"/>
</dbReference>
<protein>
    <submittedName>
        <fullName evidence="1">Uncharacterized protein</fullName>
    </submittedName>
</protein>
<accession>A0A5B0NVN0</accession>